<dbReference type="SUPFAM" id="SSF51658">
    <property type="entry name" value="Xylose isomerase-like"/>
    <property type="match status" value="1"/>
</dbReference>
<organism evidence="3 4">
    <name type="scientific">Brachybacterium phenoliresistens</name>
    <dbReference type="NCBI Taxonomy" id="396014"/>
    <lineage>
        <taxon>Bacteria</taxon>
        <taxon>Bacillati</taxon>
        <taxon>Actinomycetota</taxon>
        <taxon>Actinomycetes</taxon>
        <taxon>Micrococcales</taxon>
        <taxon>Dermabacteraceae</taxon>
        <taxon>Brachybacterium</taxon>
    </lineage>
</organism>
<comment type="caution">
    <text evidence="3">The sequence shown here is derived from an EMBL/GenBank/DDBJ whole genome shotgun (WGS) entry which is preliminary data.</text>
</comment>
<sequence length="254" mass="27303">MIRPGLCSVTFRDLDPATVVRRAAAAGLACIEWGGDVHVPAGDVLAARRALQLTREAGLEVASYGSYLRFVGSDAEVAAQAEAVLRSAEALGAPRVRVWAGDAGSAETSAADRARIVERIRTTADAAASRGIDLGLEFHGGTLTDEIGSTLSLLTEIGHEAVWTYWQPHQDMPDEAALETLLRVRDQVSTIHVFSWWPGSERLPLEARAGLWTQALAMVEASGRDHDALLEFVPGDDPALLAQEAETLRTWLGR</sequence>
<dbReference type="OrthoDB" id="9815124at2"/>
<dbReference type="eggNOG" id="COG1082">
    <property type="taxonomic scope" value="Bacteria"/>
</dbReference>
<dbReference type="PATRIC" id="fig|396014.3.peg.3140"/>
<evidence type="ECO:0000313" key="4">
    <source>
        <dbReference type="Proteomes" id="UP000023067"/>
    </source>
</evidence>
<dbReference type="AlphaFoldDB" id="Z9JQI7"/>
<proteinExistence type="predicted"/>
<dbReference type="InterPro" id="IPR036237">
    <property type="entry name" value="Xyl_isomerase-like_sf"/>
</dbReference>
<dbReference type="GO" id="GO:0016853">
    <property type="term" value="F:isomerase activity"/>
    <property type="evidence" value="ECO:0007669"/>
    <property type="project" value="UniProtKB-KW"/>
</dbReference>
<dbReference type="RefSeq" id="WP_038373956.1">
    <property type="nucleotide sequence ID" value="NZ_BAAAOW010000015.1"/>
</dbReference>
<feature type="domain" description="Xylose isomerase-like TIM barrel" evidence="2">
    <location>
        <begin position="20"/>
        <end position="197"/>
    </location>
</feature>
<dbReference type="Pfam" id="PF01261">
    <property type="entry name" value="AP_endonuc_2"/>
    <property type="match status" value="1"/>
</dbReference>
<accession>Z9JQI7</accession>
<keyword evidence="3" id="KW-0413">Isomerase</keyword>
<reference evidence="3 4" key="1">
    <citation type="submission" date="2014-02" db="EMBL/GenBank/DDBJ databases">
        <title>Genome sequence of Brachybacterium phenoliresistens strain W13A50.</title>
        <authorList>
            <person name="Wang X."/>
        </authorList>
    </citation>
    <scope>NUCLEOTIDE SEQUENCE [LARGE SCALE GENOMIC DNA]</scope>
    <source>
        <strain evidence="3 4">W13A50</strain>
    </source>
</reference>
<keyword evidence="1" id="KW-0119">Carbohydrate metabolism</keyword>
<dbReference type="PANTHER" id="PTHR12110">
    <property type="entry name" value="HYDROXYPYRUVATE ISOMERASE"/>
    <property type="match status" value="1"/>
</dbReference>
<evidence type="ECO:0000313" key="3">
    <source>
        <dbReference type="EMBL" id="EWS80021.1"/>
    </source>
</evidence>
<gene>
    <name evidence="3" type="ORF">BF93_08190</name>
</gene>
<dbReference type="HOGENOM" id="CLU_070551_0_0_11"/>
<dbReference type="STRING" id="396014.BF93_08190"/>
<name>Z9JQI7_9MICO</name>
<protein>
    <submittedName>
        <fullName evidence="3">Sugar phosphate isomerase</fullName>
    </submittedName>
</protein>
<dbReference type="PANTHER" id="PTHR12110:SF41">
    <property type="entry name" value="INOSOSE DEHYDRATASE"/>
    <property type="match status" value="1"/>
</dbReference>
<dbReference type="Gene3D" id="3.20.20.150">
    <property type="entry name" value="Divalent-metal-dependent TIM barrel enzymes"/>
    <property type="match status" value="1"/>
</dbReference>
<dbReference type="InterPro" id="IPR050312">
    <property type="entry name" value="IolE/XylAMocC-like"/>
</dbReference>
<dbReference type="InterPro" id="IPR013022">
    <property type="entry name" value="Xyl_isomerase-like_TIM-brl"/>
</dbReference>
<evidence type="ECO:0000256" key="1">
    <source>
        <dbReference type="ARBA" id="ARBA00023277"/>
    </source>
</evidence>
<dbReference type="Proteomes" id="UP000023067">
    <property type="component" value="Unassembled WGS sequence"/>
</dbReference>
<dbReference type="EMBL" id="JDYK01000020">
    <property type="protein sequence ID" value="EWS80021.1"/>
    <property type="molecule type" value="Genomic_DNA"/>
</dbReference>
<evidence type="ECO:0000259" key="2">
    <source>
        <dbReference type="Pfam" id="PF01261"/>
    </source>
</evidence>
<keyword evidence="4" id="KW-1185">Reference proteome</keyword>